<proteinExistence type="inferred from homology"/>
<feature type="transmembrane region" description="Helical" evidence="6">
    <location>
        <begin position="70"/>
        <end position="97"/>
    </location>
</feature>
<keyword evidence="2" id="KW-0547">Nucleotide-binding</keyword>
<dbReference type="PANTHER" id="PTHR45639">
    <property type="entry name" value="HSC70CB, ISOFORM G-RELATED"/>
    <property type="match status" value="1"/>
</dbReference>
<dbReference type="EMBL" id="CAAALY010117107">
    <property type="protein sequence ID" value="VEL30941.1"/>
    <property type="molecule type" value="Genomic_DNA"/>
</dbReference>
<name>A0A3S5AJH9_9PLAT</name>
<dbReference type="GO" id="GO:0030968">
    <property type="term" value="P:endoplasmic reticulum unfolded protein response"/>
    <property type="evidence" value="ECO:0007669"/>
    <property type="project" value="TreeGrafter"/>
</dbReference>
<keyword evidence="4" id="KW-0143">Chaperone</keyword>
<gene>
    <name evidence="7" type="ORF">PXEA_LOCUS24381</name>
</gene>
<dbReference type="PANTHER" id="PTHR45639:SF3">
    <property type="entry name" value="HYPOXIA UP-REGULATED PROTEIN 1"/>
    <property type="match status" value="1"/>
</dbReference>
<keyword evidence="8" id="KW-1185">Reference proteome</keyword>
<dbReference type="InterPro" id="IPR013126">
    <property type="entry name" value="Hsp_70_fam"/>
</dbReference>
<dbReference type="Pfam" id="PF00012">
    <property type="entry name" value="HSP70"/>
    <property type="match status" value="1"/>
</dbReference>
<evidence type="ECO:0000256" key="6">
    <source>
        <dbReference type="SAM" id="Phobius"/>
    </source>
</evidence>
<comment type="caution">
    <text evidence="7">The sequence shown here is derived from an EMBL/GenBank/DDBJ whole genome shotgun (WGS) entry which is preliminary data.</text>
</comment>
<keyword evidence="6" id="KW-1133">Transmembrane helix</keyword>
<accession>A0A3S5AJH9</accession>
<evidence type="ECO:0000256" key="3">
    <source>
        <dbReference type="ARBA" id="ARBA00022840"/>
    </source>
</evidence>
<keyword evidence="6" id="KW-0472">Membrane</keyword>
<dbReference type="OrthoDB" id="6258764at2759"/>
<evidence type="ECO:0000313" key="8">
    <source>
        <dbReference type="Proteomes" id="UP000784294"/>
    </source>
</evidence>
<dbReference type="GO" id="GO:0140662">
    <property type="term" value="F:ATP-dependent protein folding chaperone"/>
    <property type="evidence" value="ECO:0007669"/>
    <property type="project" value="InterPro"/>
</dbReference>
<dbReference type="GO" id="GO:0034663">
    <property type="term" value="C:endoplasmic reticulum chaperone complex"/>
    <property type="evidence" value="ECO:0007669"/>
    <property type="project" value="TreeGrafter"/>
</dbReference>
<keyword evidence="3" id="KW-0067">ATP-binding</keyword>
<dbReference type="Gene3D" id="3.30.420.40">
    <property type="match status" value="2"/>
</dbReference>
<sequence length="107" mass="12269">MSIKTAVITVPYHFGQAERRAVIRAAQMADIDVLQLINSNTAVALNYGLFRRKFFNQTAQSYMFYDMGSLGLTVTIVCKFHSSYILFYIHSTILFWLASTHTRYKSS</sequence>
<keyword evidence="6" id="KW-0812">Transmembrane</keyword>
<reference evidence="7" key="1">
    <citation type="submission" date="2018-11" db="EMBL/GenBank/DDBJ databases">
        <authorList>
            <consortium name="Pathogen Informatics"/>
        </authorList>
    </citation>
    <scope>NUCLEOTIDE SEQUENCE</scope>
</reference>
<evidence type="ECO:0000256" key="2">
    <source>
        <dbReference type="ARBA" id="ARBA00022741"/>
    </source>
</evidence>
<comment type="similarity">
    <text evidence="1">Belongs to the heat shock protein 70 family.</text>
</comment>
<organism evidence="7 8">
    <name type="scientific">Protopolystoma xenopodis</name>
    <dbReference type="NCBI Taxonomy" id="117903"/>
    <lineage>
        <taxon>Eukaryota</taxon>
        <taxon>Metazoa</taxon>
        <taxon>Spiralia</taxon>
        <taxon>Lophotrochozoa</taxon>
        <taxon>Platyhelminthes</taxon>
        <taxon>Monogenea</taxon>
        <taxon>Polyopisthocotylea</taxon>
        <taxon>Polystomatidea</taxon>
        <taxon>Polystomatidae</taxon>
        <taxon>Protopolystoma</taxon>
    </lineage>
</organism>
<dbReference type="AlphaFoldDB" id="A0A3S5AJH9"/>
<evidence type="ECO:0000313" key="7">
    <source>
        <dbReference type="EMBL" id="VEL30941.1"/>
    </source>
</evidence>
<dbReference type="InterPro" id="IPR043129">
    <property type="entry name" value="ATPase_NBD"/>
</dbReference>
<evidence type="ECO:0000256" key="5">
    <source>
        <dbReference type="ARBA" id="ARBA00040503"/>
    </source>
</evidence>
<dbReference type="Proteomes" id="UP000784294">
    <property type="component" value="Unassembled WGS sequence"/>
</dbReference>
<evidence type="ECO:0000256" key="4">
    <source>
        <dbReference type="ARBA" id="ARBA00023186"/>
    </source>
</evidence>
<dbReference type="FunFam" id="3.30.420.40:FF:000171">
    <property type="entry name" value="Heat shock 70 kDa protein 4"/>
    <property type="match status" value="1"/>
</dbReference>
<evidence type="ECO:0000256" key="1">
    <source>
        <dbReference type="ARBA" id="ARBA00007381"/>
    </source>
</evidence>
<dbReference type="SUPFAM" id="SSF53067">
    <property type="entry name" value="Actin-like ATPase domain"/>
    <property type="match status" value="1"/>
</dbReference>
<dbReference type="GO" id="GO:0005524">
    <property type="term" value="F:ATP binding"/>
    <property type="evidence" value="ECO:0007669"/>
    <property type="project" value="UniProtKB-KW"/>
</dbReference>
<protein>
    <recommendedName>
        <fullName evidence="5">Hypoxia up-regulated protein 1</fullName>
    </recommendedName>
</protein>